<sequence length="283" mass="33256">MLWKHLEEWAPPWPERAAWLAEQLRRHLIVRCIPEDEENGVELGLLSDPDPLGPISPPPLNLAPERFATLDGLLLLLMLHREAQDAAHLDRADSLKLALRQAAKLFADQFNYHDEARDTWELMIGSRMVEWHPRVEPTADAWKRAESQLHQAGVYYRSSRECAGSPGRNARTRSERRWRRRIWVRACCLYLEGGRETQSFNYRDSSPLFEWLVRHRELISQHRTWAVEWLILGEDDAGPNDLMPLMMPKELYFRRRRPSMTEQEWQIFGETSPYDVIPVVLQC</sequence>
<dbReference type="RefSeq" id="WP_141482364.1">
    <property type="nucleotide sequence ID" value="NZ_VICD02000176.1"/>
</dbReference>
<evidence type="ECO:0000313" key="1">
    <source>
        <dbReference type="EMBL" id="KAB8185679.1"/>
    </source>
</evidence>
<dbReference type="AlphaFoldDB" id="A0A508AMS7"/>
<reference evidence="1 2" key="1">
    <citation type="submission" date="2019-10" db="EMBL/GenBank/DDBJ databases">
        <title>Lysobacter alkalisoli sp. nov., isolated from saline-alkaline soil.</title>
        <authorList>
            <person name="Sun J.-Q."/>
        </authorList>
    </citation>
    <scope>NUCLEOTIDE SEQUENCE [LARGE SCALE GENOMIC DNA]</scope>
    <source>
        <strain evidence="1 2">KCTC 42381</strain>
    </source>
</reference>
<name>A0A508AMS7_9GAMM</name>
<dbReference type="EMBL" id="VICD02000176">
    <property type="protein sequence ID" value="KAB8185679.1"/>
    <property type="molecule type" value="Genomic_DNA"/>
</dbReference>
<comment type="caution">
    <text evidence="1">The sequence shown here is derived from an EMBL/GenBank/DDBJ whole genome shotgun (WGS) entry which is preliminary data.</text>
</comment>
<gene>
    <name evidence="1" type="ORF">FKV24_010600</name>
</gene>
<dbReference type="Proteomes" id="UP000320431">
    <property type="component" value="Unassembled WGS sequence"/>
</dbReference>
<organism evidence="1 2">
    <name type="scientific">Marilutibacter maris</name>
    <dbReference type="NCBI Taxonomy" id="1605891"/>
    <lineage>
        <taxon>Bacteria</taxon>
        <taxon>Pseudomonadati</taxon>
        <taxon>Pseudomonadota</taxon>
        <taxon>Gammaproteobacteria</taxon>
        <taxon>Lysobacterales</taxon>
        <taxon>Lysobacteraceae</taxon>
        <taxon>Marilutibacter</taxon>
    </lineage>
</organism>
<accession>A0A508AMS7</accession>
<proteinExistence type="predicted"/>
<evidence type="ECO:0000313" key="2">
    <source>
        <dbReference type="Proteomes" id="UP000320431"/>
    </source>
</evidence>
<protein>
    <submittedName>
        <fullName evidence="1">Uncharacterized protein</fullName>
    </submittedName>
</protein>